<dbReference type="EnsemblMetazoa" id="G30507.1">
    <property type="protein sequence ID" value="G30507.1:cds"/>
    <property type="gene ID" value="G30507"/>
</dbReference>
<evidence type="ECO:0000256" key="1">
    <source>
        <dbReference type="SAM" id="Phobius"/>
    </source>
</evidence>
<proteinExistence type="predicted"/>
<dbReference type="OrthoDB" id="10487173at2759"/>
<dbReference type="Proteomes" id="UP000005408">
    <property type="component" value="Unassembled WGS sequence"/>
</dbReference>
<keyword evidence="3" id="KW-1185">Reference proteome</keyword>
<dbReference type="OMA" id="RRNFQIY"/>
<keyword evidence="1" id="KW-1133">Transmembrane helix</keyword>
<keyword evidence="1" id="KW-0812">Transmembrane</keyword>
<organism evidence="2 3">
    <name type="scientific">Magallana gigas</name>
    <name type="common">Pacific oyster</name>
    <name type="synonym">Crassostrea gigas</name>
    <dbReference type="NCBI Taxonomy" id="29159"/>
    <lineage>
        <taxon>Eukaryota</taxon>
        <taxon>Metazoa</taxon>
        <taxon>Spiralia</taxon>
        <taxon>Lophotrochozoa</taxon>
        <taxon>Mollusca</taxon>
        <taxon>Bivalvia</taxon>
        <taxon>Autobranchia</taxon>
        <taxon>Pteriomorphia</taxon>
        <taxon>Ostreida</taxon>
        <taxon>Ostreoidea</taxon>
        <taxon>Ostreidae</taxon>
        <taxon>Magallana</taxon>
    </lineage>
</organism>
<dbReference type="AlphaFoldDB" id="A0A8W8M119"/>
<name>A0A8W8M119_MAGGI</name>
<sequence>MTFYVTREHSTKKGMVWVFPIASVVLLSIFATGSPIEQKDAYHNMKEKSQNNLVLTIHPKHSKSLKESEKLAMIKQINPTNHESSFDNIEKSWTNVLLKDTKNKRTFANLQNNENRLHREPLLALIPVRDRRMWRRRNFQIYNTVPDSRYHFESYAVDPMFYFFGIGK</sequence>
<evidence type="ECO:0000313" key="3">
    <source>
        <dbReference type="Proteomes" id="UP000005408"/>
    </source>
</evidence>
<reference evidence="2" key="1">
    <citation type="submission" date="2022-08" db="UniProtKB">
        <authorList>
            <consortium name="EnsemblMetazoa"/>
        </authorList>
    </citation>
    <scope>IDENTIFICATION</scope>
    <source>
        <strain evidence="2">05x7-T-G4-1.051#20</strain>
    </source>
</reference>
<keyword evidence="1" id="KW-0472">Membrane</keyword>
<feature type="transmembrane region" description="Helical" evidence="1">
    <location>
        <begin position="15"/>
        <end position="36"/>
    </location>
</feature>
<protein>
    <submittedName>
        <fullName evidence="2">Uncharacterized protein</fullName>
    </submittedName>
</protein>
<accession>A0A8W8M119</accession>
<evidence type="ECO:0000313" key="2">
    <source>
        <dbReference type="EnsemblMetazoa" id="G30507.1:cds"/>
    </source>
</evidence>